<keyword evidence="14" id="KW-1185">Reference proteome</keyword>
<feature type="binding site" evidence="9">
    <location>
        <position position="171"/>
    </location>
    <ligand>
        <name>glycerol</name>
        <dbReference type="ChEBI" id="CHEBI:17754"/>
    </ligand>
</feature>
<dbReference type="EMBL" id="FOQA01000014">
    <property type="protein sequence ID" value="SFI36714.1"/>
    <property type="molecule type" value="Genomic_DNA"/>
</dbReference>
<evidence type="ECO:0000259" key="12">
    <source>
        <dbReference type="Pfam" id="PF00465"/>
    </source>
</evidence>
<dbReference type="Proteomes" id="UP000199287">
    <property type="component" value="Unassembled WGS sequence"/>
</dbReference>
<dbReference type="Gene3D" id="1.20.1090.10">
    <property type="entry name" value="Dehydroquinate synthase-like - alpha domain"/>
    <property type="match status" value="1"/>
</dbReference>
<dbReference type="GO" id="GO:0008888">
    <property type="term" value="F:glycerol dehydrogenase (NAD+) activity"/>
    <property type="evidence" value="ECO:0007669"/>
    <property type="project" value="UniProtKB-EC"/>
</dbReference>
<comment type="cofactor">
    <cofactor evidence="9">
        <name>Zn(2+)</name>
        <dbReference type="ChEBI" id="CHEBI:29105"/>
    </cofactor>
    <text evidence="9">Binds 1 zinc ion per subunit.</text>
</comment>
<protein>
    <recommendedName>
        <fullName evidence="7">Glycerol dehydrogenase</fullName>
        <ecNumber evidence="6">1.1.1.6</ecNumber>
    </recommendedName>
</protein>
<dbReference type="InterPro" id="IPR001670">
    <property type="entry name" value="ADH_Fe/GldA"/>
</dbReference>
<dbReference type="InterPro" id="IPR016205">
    <property type="entry name" value="Glycerol_DH"/>
</dbReference>
<dbReference type="STRING" id="69895.SAMN05192551_11411"/>
<dbReference type="PANTHER" id="PTHR43616:SF5">
    <property type="entry name" value="GLYCEROL DEHYDROGENASE 1"/>
    <property type="match status" value="1"/>
</dbReference>
<dbReference type="Gene3D" id="3.40.50.1970">
    <property type="match status" value="1"/>
</dbReference>
<dbReference type="PIRSF" id="PIRSF000112">
    <property type="entry name" value="Glycerol_dehydrogenase"/>
    <property type="match status" value="1"/>
</dbReference>
<evidence type="ECO:0000256" key="1">
    <source>
        <dbReference type="ARBA" id="ARBA00007358"/>
    </source>
</evidence>
<comment type="similarity">
    <text evidence="1">Belongs to the iron-containing alcohol dehydrogenase family.</text>
</comment>
<comment type="catalytic activity">
    <reaction evidence="8">
        <text>glycerol + NAD(+) = dihydroxyacetone + NADH + H(+)</text>
        <dbReference type="Rhea" id="RHEA:13769"/>
        <dbReference type="ChEBI" id="CHEBI:15378"/>
        <dbReference type="ChEBI" id="CHEBI:16016"/>
        <dbReference type="ChEBI" id="CHEBI:17754"/>
        <dbReference type="ChEBI" id="CHEBI:57540"/>
        <dbReference type="ChEBI" id="CHEBI:57945"/>
        <dbReference type="EC" id="1.1.1.6"/>
    </reaction>
</comment>
<dbReference type="InterPro" id="IPR018211">
    <property type="entry name" value="ADH_Fe_CS"/>
</dbReference>
<evidence type="ECO:0000256" key="5">
    <source>
        <dbReference type="ARBA" id="ARBA00037918"/>
    </source>
</evidence>
<keyword evidence="4 11" id="KW-0520">NAD</keyword>
<dbReference type="PANTHER" id="PTHR43616">
    <property type="entry name" value="GLYCEROL DEHYDROGENASE"/>
    <property type="match status" value="1"/>
</dbReference>
<dbReference type="EC" id="1.1.1.6" evidence="6"/>
<feature type="binding site" evidence="11">
    <location>
        <position position="125"/>
    </location>
    <ligand>
        <name>NAD(+)</name>
        <dbReference type="ChEBI" id="CHEBI:57540"/>
    </ligand>
</feature>
<feature type="binding site" evidence="9">
    <location>
        <position position="254"/>
    </location>
    <ligand>
        <name>glycerol</name>
        <dbReference type="ChEBI" id="CHEBI:17754"/>
    </ligand>
</feature>
<evidence type="ECO:0000256" key="6">
    <source>
        <dbReference type="ARBA" id="ARBA00039147"/>
    </source>
</evidence>
<reference evidence="14" key="1">
    <citation type="submission" date="2016-10" db="EMBL/GenBank/DDBJ databases">
        <authorList>
            <person name="Varghese N."/>
            <person name="Submissions S."/>
        </authorList>
    </citation>
    <scope>NUCLEOTIDE SEQUENCE [LARGE SCALE GENOMIC DNA]</scope>
    <source>
        <strain evidence="14">Z-7934</strain>
    </source>
</reference>
<dbReference type="SUPFAM" id="SSF56796">
    <property type="entry name" value="Dehydroquinate synthase-like"/>
    <property type="match status" value="1"/>
</dbReference>
<evidence type="ECO:0000256" key="10">
    <source>
        <dbReference type="PIRSR" id="PIRSR000112-2"/>
    </source>
</evidence>
<evidence type="ECO:0000256" key="3">
    <source>
        <dbReference type="ARBA" id="ARBA00023002"/>
    </source>
</evidence>
<feature type="binding site" evidence="11">
    <location>
        <position position="131"/>
    </location>
    <ligand>
        <name>NAD(+)</name>
        <dbReference type="ChEBI" id="CHEBI:57540"/>
    </ligand>
</feature>
<feature type="domain" description="Alcohol dehydrogenase iron-type/glycerol dehydrogenase GldA" evidence="12">
    <location>
        <begin position="8"/>
        <end position="154"/>
    </location>
</feature>
<feature type="binding site" evidence="11">
    <location>
        <position position="127"/>
    </location>
    <ligand>
        <name>NAD(+)</name>
        <dbReference type="ChEBI" id="CHEBI:57540"/>
    </ligand>
</feature>
<feature type="binding site" evidence="9">
    <location>
        <position position="271"/>
    </location>
    <ligand>
        <name>glycerol</name>
        <dbReference type="ChEBI" id="CHEBI:17754"/>
    </ligand>
</feature>
<sequence length="370" mass="39364">MANVIGSPERYVQGREVLKDLCKHVQSMGNAPFILVSQSGKGRVEAPISEGAKELGTKLVYEIFGGESSRNEINRLQKAYEASGCDVVVGIGGGKIHDTAKALAYYAKAPVVIVPTIAGTDAPCSALSVLYTDDGVFEDYLFLPRNPNMVLVDTEIISKAPARLLVAGMGDALATYFEARACQQSDSGNFIGGKYTVTSMALAKLCYDTLIADGVKALTAVEAGVCTKALENIIEANTYLSGIGFESCGIAAAHAIHNGLTAIEETHDCYHGEKVAFGTLTQLVLENAPKEELEEVLHFCMDVGLPTTLKGLGIHEINKEELMQVAEIACGPNDTMGNMPFTVTPQMLYDAILATDALGKRYQAKTSSPA</sequence>
<evidence type="ECO:0000256" key="11">
    <source>
        <dbReference type="PIRSR" id="PIRSR000112-3"/>
    </source>
</evidence>
<feature type="binding site" evidence="11">
    <location>
        <begin position="94"/>
        <end position="98"/>
    </location>
    <ligand>
        <name>NAD(+)</name>
        <dbReference type="ChEBI" id="CHEBI:57540"/>
    </ligand>
</feature>
<dbReference type="RefSeq" id="WP_093373776.1">
    <property type="nucleotide sequence ID" value="NZ_FOQA01000014.1"/>
</dbReference>
<dbReference type="AlphaFoldDB" id="A0A1I3HLW5"/>
<evidence type="ECO:0000313" key="13">
    <source>
        <dbReference type="EMBL" id="SFI36714.1"/>
    </source>
</evidence>
<dbReference type="GO" id="GO:0005829">
    <property type="term" value="C:cytosol"/>
    <property type="evidence" value="ECO:0007669"/>
    <property type="project" value="TreeGrafter"/>
</dbReference>
<dbReference type="CDD" id="cd08170">
    <property type="entry name" value="GlyDH"/>
    <property type="match status" value="1"/>
</dbReference>
<dbReference type="Pfam" id="PF00465">
    <property type="entry name" value="Fe-ADH"/>
    <property type="match status" value="1"/>
</dbReference>
<organism evidence="13 14">
    <name type="scientific">Tindallia magadiensis</name>
    <dbReference type="NCBI Taxonomy" id="69895"/>
    <lineage>
        <taxon>Bacteria</taxon>
        <taxon>Bacillati</taxon>
        <taxon>Bacillota</taxon>
        <taxon>Clostridia</taxon>
        <taxon>Peptostreptococcales</taxon>
        <taxon>Tindalliaceae</taxon>
        <taxon>Tindallia</taxon>
    </lineage>
</organism>
<accession>A0A1I3HLW5</accession>
<evidence type="ECO:0000256" key="9">
    <source>
        <dbReference type="PIRSR" id="PIRSR000112-1"/>
    </source>
</evidence>
<feature type="binding site" evidence="10">
    <location>
        <position position="121"/>
    </location>
    <ligand>
        <name>glycerol</name>
        <dbReference type="ChEBI" id="CHEBI:17754"/>
    </ligand>
</feature>
<dbReference type="NCBIfam" id="NF006941">
    <property type="entry name" value="PRK09423.1"/>
    <property type="match status" value="1"/>
</dbReference>
<gene>
    <name evidence="13" type="ORF">SAMN05192551_11411</name>
</gene>
<evidence type="ECO:0000256" key="7">
    <source>
        <dbReference type="ARBA" id="ARBA00040132"/>
    </source>
</evidence>
<comment type="pathway">
    <text evidence="5">Polyol metabolism; glycerol fermentation; glycerone phosphate from glycerol (oxidative route): step 1/2.</text>
</comment>
<dbReference type="OrthoDB" id="5198708at2"/>
<dbReference type="PROSITE" id="PS00913">
    <property type="entry name" value="ADH_IRON_1"/>
    <property type="match status" value="1"/>
</dbReference>
<evidence type="ECO:0000313" key="14">
    <source>
        <dbReference type="Proteomes" id="UP000199287"/>
    </source>
</evidence>
<name>A0A1I3HLW5_9FIRM</name>
<keyword evidence="2 9" id="KW-0479">Metal-binding</keyword>
<dbReference type="GO" id="GO:0046872">
    <property type="term" value="F:metal ion binding"/>
    <property type="evidence" value="ECO:0007669"/>
    <property type="project" value="UniProtKB-KW"/>
</dbReference>
<keyword evidence="3" id="KW-0560">Oxidoreductase</keyword>
<keyword evidence="9" id="KW-0862">Zinc</keyword>
<evidence type="ECO:0000256" key="2">
    <source>
        <dbReference type="ARBA" id="ARBA00022723"/>
    </source>
</evidence>
<evidence type="ECO:0000256" key="4">
    <source>
        <dbReference type="ARBA" id="ARBA00023027"/>
    </source>
</evidence>
<proteinExistence type="inferred from homology"/>
<evidence type="ECO:0000256" key="8">
    <source>
        <dbReference type="ARBA" id="ARBA00049006"/>
    </source>
</evidence>